<name>A0AAE0T213_9BIVA</name>
<reference evidence="1" key="2">
    <citation type="journal article" date="2021" name="Genome Biol. Evol.">
        <title>Developing a high-quality reference genome for a parasitic bivalve with doubly uniparental inheritance (Bivalvia: Unionida).</title>
        <authorList>
            <person name="Smith C.H."/>
        </authorList>
    </citation>
    <scope>NUCLEOTIDE SEQUENCE</scope>
    <source>
        <strain evidence="1">CHS0354</strain>
        <tissue evidence="1">Mantle</tissue>
    </source>
</reference>
<dbReference type="Proteomes" id="UP001195483">
    <property type="component" value="Unassembled WGS sequence"/>
</dbReference>
<evidence type="ECO:0000313" key="1">
    <source>
        <dbReference type="EMBL" id="KAK3602286.1"/>
    </source>
</evidence>
<evidence type="ECO:0000313" key="2">
    <source>
        <dbReference type="Proteomes" id="UP001195483"/>
    </source>
</evidence>
<sequence>MHSSTSLYQRLKLLKTEMYFLMVCVQIITLNHTIVHLQKCYKKSIQDNIQSLQRLIRRRLAAVEVDRDIFYDVANKTAKQIAKLRRELFGEAVHSLTKSPMEDIAENSSIRGGNNYGIKGRIDGRTIDRTGQVHEA</sequence>
<reference evidence="1" key="3">
    <citation type="submission" date="2023-05" db="EMBL/GenBank/DDBJ databases">
        <authorList>
            <person name="Smith C.H."/>
        </authorList>
    </citation>
    <scope>NUCLEOTIDE SEQUENCE</scope>
    <source>
        <strain evidence="1">CHS0354</strain>
        <tissue evidence="1">Mantle</tissue>
    </source>
</reference>
<dbReference type="EMBL" id="JAEAOA010001335">
    <property type="protein sequence ID" value="KAK3602286.1"/>
    <property type="molecule type" value="Genomic_DNA"/>
</dbReference>
<organism evidence="1 2">
    <name type="scientific">Potamilus streckersoni</name>
    <dbReference type="NCBI Taxonomy" id="2493646"/>
    <lineage>
        <taxon>Eukaryota</taxon>
        <taxon>Metazoa</taxon>
        <taxon>Spiralia</taxon>
        <taxon>Lophotrochozoa</taxon>
        <taxon>Mollusca</taxon>
        <taxon>Bivalvia</taxon>
        <taxon>Autobranchia</taxon>
        <taxon>Heteroconchia</taxon>
        <taxon>Palaeoheterodonta</taxon>
        <taxon>Unionida</taxon>
        <taxon>Unionoidea</taxon>
        <taxon>Unionidae</taxon>
        <taxon>Ambleminae</taxon>
        <taxon>Lampsilini</taxon>
        <taxon>Potamilus</taxon>
    </lineage>
</organism>
<protein>
    <submittedName>
        <fullName evidence="1">Uncharacterized protein</fullName>
    </submittedName>
</protein>
<proteinExistence type="predicted"/>
<keyword evidence="2" id="KW-1185">Reference proteome</keyword>
<dbReference type="AlphaFoldDB" id="A0AAE0T213"/>
<comment type="caution">
    <text evidence="1">The sequence shown here is derived from an EMBL/GenBank/DDBJ whole genome shotgun (WGS) entry which is preliminary data.</text>
</comment>
<accession>A0AAE0T213</accession>
<gene>
    <name evidence="1" type="ORF">CHS0354_022030</name>
</gene>
<reference evidence="1" key="1">
    <citation type="journal article" date="2021" name="Genome Biol. Evol.">
        <title>A High-Quality Reference Genome for a Parasitic Bivalve with Doubly Uniparental Inheritance (Bivalvia: Unionida).</title>
        <authorList>
            <person name="Smith C.H."/>
        </authorList>
    </citation>
    <scope>NUCLEOTIDE SEQUENCE</scope>
    <source>
        <strain evidence="1">CHS0354</strain>
    </source>
</reference>